<sequence>MPAIAFYPMEKMKIVSSQIKGVGILLLLTAVSLSACGDQKKKTGKVLARVNGEPITALQLETELSYANDAKKAGQQQPLREQALEALIDRQILLDEALRNKLDRDPKLMQIIDRFKTQAIVQAYLESIEAGRGKPSKAEIHAYFQGHPELFAHRRIFNVQQLSIAEQDLTPSLKSTMDSAKTLNQVAAWLQKNGVPYEVAKLSYTSAELPPEVAGKLQQLGSNRLFVVKDGGKGLLCALTESRESPVTEEIAGAQIERYLLNKRMQEVAAAEIARLRALTKLEYVDKPAAQVVEGNAALATGLPDKKVAEKNVADKKNTHAMQDMAGLK</sequence>
<dbReference type="InterPro" id="IPR000297">
    <property type="entry name" value="PPIase_PpiC"/>
</dbReference>
<dbReference type="Pfam" id="PF13145">
    <property type="entry name" value="Rotamase_2"/>
    <property type="match status" value="1"/>
</dbReference>
<dbReference type="PANTHER" id="PTHR47637">
    <property type="entry name" value="CHAPERONE SURA"/>
    <property type="match status" value="1"/>
</dbReference>
<dbReference type="Gene3D" id="1.10.8.1040">
    <property type="match status" value="1"/>
</dbReference>
<dbReference type="SUPFAM" id="SSF109998">
    <property type="entry name" value="Triger factor/SurA peptide-binding domain-like"/>
    <property type="match status" value="1"/>
</dbReference>
<dbReference type="PANTHER" id="PTHR47637:SF1">
    <property type="entry name" value="CHAPERONE SURA"/>
    <property type="match status" value="1"/>
</dbReference>
<evidence type="ECO:0000313" key="3">
    <source>
        <dbReference type="EMBL" id="AIY42103.1"/>
    </source>
</evidence>
<dbReference type="Proteomes" id="UP000030302">
    <property type="component" value="Chromosome"/>
</dbReference>
<accession>A0A0A1FBI1</accession>
<keyword evidence="1" id="KW-0732">Signal</keyword>
<evidence type="ECO:0000256" key="1">
    <source>
        <dbReference type="ARBA" id="ARBA00022729"/>
    </source>
</evidence>
<dbReference type="GO" id="GO:0003755">
    <property type="term" value="F:peptidyl-prolyl cis-trans isomerase activity"/>
    <property type="evidence" value="ECO:0007669"/>
    <property type="project" value="InterPro"/>
</dbReference>
<dbReference type="NCBIfam" id="TIGR02925">
    <property type="entry name" value="cis_trans_EpsD"/>
    <property type="match status" value="1"/>
</dbReference>
<dbReference type="STRING" id="279058.LT85_2945"/>
<evidence type="ECO:0000259" key="2">
    <source>
        <dbReference type="Pfam" id="PF13145"/>
    </source>
</evidence>
<organism evidence="3 4">
    <name type="scientific">Collimonas arenae</name>
    <dbReference type="NCBI Taxonomy" id="279058"/>
    <lineage>
        <taxon>Bacteria</taxon>
        <taxon>Pseudomonadati</taxon>
        <taxon>Pseudomonadota</taxon>
        <taxon>Betaproteobacteria</taxon>
        <taxon>Burkholderiales</taxon>
        <taxon>Oxalobacteraceae</taxon>
        <taxon>Collimonas</taxon>
    </lineage>
</organism>
<dbReference type="KEGG" id="care:LT85_2945"/>
<dbReference type="HOGENOM" id="CLU_065133_0_0_4"/>
<dbReference type="InterPro" id="IPR014274">
    <property type="entry name" value="PPIase_EpsD"/>
</dbReference>
<dbReference type="Pfam" id="PF13624">
    <property type="entry name" value="SurA_N_3"/>
    <property type="match status" value="1"/>
</dbReference>
<name>A0A0A1FBI1_9BURK</name>
<keyword evidence="4" id="KW-1185">Reference proteome</keyword>
<proteinExistence type="predicted"/>
<dbReference type="AlphaFoldDB" id="A0A0A1FBI1"/>
<dbReference type="InterPro" id="IPR027304">
    <property type="entry name" value="Trigger_fact/SurA_dom_sf"/>
</dbReference>
<reference evidence="4" key="1">
    <citation type="journal article" date="2014" name="Soil Biol. Biochem.">
        <title>Structure and function of bacterial communities in ageing soils: Insights from the Mendocino ecological staircase.</title>
        <authorList>
            <person name="Uroz S."/>
            <person name="Tech J.J."/>
            <person name="Sawaya N.A."/>
            <person name="Frey-Klett P."/>
            <person name="Leveau J.H.J."/>
        </authorList>
    </citation>
    <scope>NUCLEOTIDE SEQUENCE [LARGE SCALE GENOMIC DNA]</scope>
    <source>
        <strain evidence="4">Cal35</strain>
    </source>
</reference>
<feature type="domain" description="PpiC" evidence="2">
    <location>
        <begin position="135"/>
        <end position="237"/>
    </location>
</feature>
<dbReference type="InterPro" id="IPR050280">
    <property type="entry name" value="OMP_Chaperone_SurA"/>
</dbReference>
<gene>
    <name evidence="3" type="ORF">LT85_2945</name>
</gene>
<protein>
    <submittedName>
        <fullName evidence="3">PPIC-type PPIASE domain protein</fullName>
    </submittedName>
</protein>
<evidence type="ECO:0000313" key="4">
    <source>
        <dbReference type="Proteomes" id="UP000030302"/>
    </source>
</evidence>
<dbReference type="EMBL" id="CP009962">
    <property type="protein sequence ID" value="AIY42103.1"/>
    <property type="molecule type" value="Genomic_DNA"/>
</dbReference>